<feature type="transmembrane region" description="Helical" evidence="8">
    <location>
        <begin position="128"/>
        <end position="146"/>
    </location>
</feature>
<evidence type="ECO:0000259" key="9">
    <source>
        <dbReference type="PROSITE" id="PS50109"/>
    </source>
</evidence>
<keyword evidence="11" id="KW-1185">Reference proteome</keyword>
<dbReference type="InterPro" id="IPR005467">
    <property type="entry name" value="His_kinase_dom"/>
</dbReference>
<dbReference type="SUPFAM" id="SSF47384">
    <property type="entry name" value="Homodimeric domain of signal transducing histidine kinase"/>
    <property type="match status" value="1"/>
</dbReference>
<evidence type="ECO:0000256" key="1">
    <source>
        <dbReference type="ARBA" id="ARBA00000085"/>
    </source>
</evidence>
<dbReference type="Pfam" id="PF00512">
    <property type="entry name" value="HisKA"/>
    <property type="match status" value="1"/>
</dbReference>
<feature type="transmembrane region" description="Helical" evidence="8">
    <location>
        <begin position="88"/>
        <end position="108"/>
    </location>
</feature>
<evidence type="ECO:0000313" key="10">
    <source>
        <dbReference type="EMBL" id="MEQ7847209.1"/>
    </source>
</evidence>
<comment type="catalytic activity">
    <reaction evidence="1">
        <text>ATP + protein L-histidine = ADP + protein N-phospho-L-histidine.</text>
        <dbReference type="EC" id="2.7.13.3"/>
    </reaction>
</comment>
<feature type="transmembrane region" description="Helical" evidence="8">
    <location>
        <begin position="30"/>
        <end position="51"/>
    </location>
</feature>
<keyword evidence="8" id="KW-0812">Transmembrane</keyword>
<name>A0ABV1NXI3_9ACTN</name>
<keyword evidence="8" id="KW-0472">Membrane</keyword>
<keyword evidence="8" id="KW-1133">Transmembrane helix</keyword>
<dbReference type="PROSITE" id="PS50109">
    <property type="entry name" value="HIS_KIN"/>
    <property type="match status" value="1"/>
</dbReference>
<dbReference type="InterPro" id="IPR036097">
    <property type="entry name" value="HisK_dim/P_sf"/>
</dbReference>
<feature type="transmembrane region" description="Helical" evidence="8">
    <location>
        <begin position="167"/>
        <end position="187"/>
    </location>
</feature>
<sequence length="546" mass="57008">MTVLTAAGGTVEAASSLPAALPSSSRRAPLVVAAVVPAVVGLLFLNADLLLGPHPAFLPAFLTLVLACDLLTAVLLVEQYRAGGGPRVLALSAAYVWSAAIVVPHALVFGGLFTPTGLLGASPSSAPWLWAAWHTGLPVLIGLALAPWPAGLEARLGSLEHRGRRLLLTHGTVLAAAVGNTALVTAGADRIPTIIVDGDYTVLTERFGPWIVALCLLSLGAALVGVLGRRDAQGIEAWAIVAVVATTGDATLTLFSESRFTVGWYGARALALTAATVVLLAMLREVTALHRQVLRDSVRLETTNRQLLDAQNLREHMVAVVTHDMRTPLTGLQGYLELLSEAGGDLGEERQATMIDRSRMLTRRLTLMTEDMLAVATTDRRVVALEPAPLLLAAELQACAEVFPDLDLRLECEPGIRVQADPLRLQQVLVNLVGNAQAYGAEPVVLAARSLPGLPAAPGPALVELAVSDAGAGVPAGFVPRLFESYTRAEGTGRRGSGLGLSVVRELVEAHGGRVSYDAAANAFRVVLPAPADLSLVEPVAADPVA</sequence>
<keyword evidence="7" id="KW-0902">Two-component regulatory system</keyword>
<evidence type="ECO:0000256" key="8">
    <source>
        <dbReference type="SAM" id="Phobius"/>
    </source>
</evidence>
<proteinExistence type="predicted"/>
<dbReference type="RefSeq" id="WP_349804331.1">
    <property type="nucleotide sequence ID" value="NZ_JBEGDP010000006.1"/>
</dbReference>
<dbReference type="SMART" id="SM00388">
    <property type="entry name" value="HisKA"/>
    <property type="match status" value="1"/>
</dbReference>
<reference evidence="10 11" key="1">
    <citation type="submission" date="2024-02" db="EMBL/GenBank/DDBJ databases">
        <title>Full genome sequence of Nocardioides kribbensis.</title>
        <authorList>
            <person name="Poletto B.L."/>
            <person name="Silva G."/>
            <person name="Galante D."/>
            <person name="Campos K.R."/>
            <person name="Santos M.B.N."/>
            <person name="Sacchi C.T."/>
        </authorList>
    </citation>
    <scope>NUCLEOTIDE SEQUENCE [LARGE SCALE GENOMIC DNA]</scope>
    <source>
        <strain evidence="10 11">O4R</strain>
    </source>
</reference>
<protein>
    <recommendedName>
        <fullName evidence="3">histidine kinase</fullName>
        <ecNumber evidence="3">2.7.13.3</ecNumber>
    </recommendedName>
</protein>
<dbReference type="PANTHER" id="PTHR43711">
    <property type="entry name" value="TWO-COMPONENT HISTIDINE KINASE"/>
    <property type="match status" value="1"/>
</dbReference>
<dbReference type="InterPro" id="IPR004358">
    <property type="entry name" value="Sig_transdc_His_kin-like_C"/>
</dbReference>
<keyword evidence="4" id="KW-0597">Phosphoprotein</keyword>
<dbReference type="Gene3D" id="3.30.565.10">
    <property type="entry name" value="Histidine kinase-like ATPase, C-terminal domain"/>
    <property type="match status" value="1"/>
</dbReference>
<accession>A0ABV1NXI3</accession>
<dbReference type="InterPro" id="IPR036890">
    <property type="entry name" value="HATPase_C_sf"/>
</dbReference>
<dbReference type="InterPro" id="IPR003661">
    <property type="entry name" value="HisK_dim/P_dom"/>
</dbReference>
<dbReference type="CDD" id="cd00082">
    <property type="entry name" value="HisKA"/>
    <property type="match status" value="1"/>
</dbReference>
<dbReference type="InterPro" id="IPR033424">
    <property type="entry name" value="MASE4"/>
</dbReference>
<comment type="subcellular location">
    <subcellularLocation>
        <location evidence="2">Cell membrane</location>
    </subcellularLocation>
</comment>
<dbReference type="Proteomes" id="UP001482520">
    <property type="component" value="Unassembled WGS sequence"/>
</dbReference>
<dbReference type="SUPFAM" id="SSF55874">
    <property type="entry name" value="ATPase domain of HSP90 chaperone/DNA topoisomerase II/histidine kinase"/>
    <property type="match status" value="1"/>
</dbReference>
<organism evidence="10 11">
    <name type="scientific">Nocardioides kribbensis</name>
    <dbReference type="NCBI Taxonomy" id="305517"/>
    <lineage>
        <taxon>Bacteria</taxon>
        <taxon>Bacillati</taxon>
        <taxon>Actinomycetota</taxon>
        <taxon>Actinomycetes</taxon>
        <taxon>Propionibacteriales</taxon>
        <taxon>Nocardioidaceae</taxon>
        <taxon>Nocardioides</taxon>
    </lineage>
</organism>
<dbReference type="PANTHER" id="PTHR43711:SF1">
    <property type="entry name" value="HISTIDINE KINASE 1"/>
    <property type="match status" value="1"/>
</dbReference>
<feature type="transmembrane region" description="Helical" evidence="8">
    <location>
        <begin position="57"/>
        <end position="76"/>
    </location>
</feature>
<evidence type="ECO:0000313" key="11">
    <source>
        <dbReference type="Proteomes" id="UP001482520"/>
    </source>
</evidence>
<evidence type="ECO:0000256" key="6">
    <source>
        <dbReference type="ARBA" id="ARBA00022777"/>
    </source>
</evidence>
<feature type="transmembrane region" description="Helical" evidence="8">
    <location>
        <begin position="262"/>
        <end position="283"/>
    </location>
</feature>
<keyword evidence="6" id="KW-0418">Kinase</keyword>
<evidence type="ECO:0000256" key="4">
    <source>
        <dbReference type="ARBA" id="ARBA00022553"/>
    </source>
</evidence>
<feature type="transmembrane region" description="Helical" evidence="8">
    <location>
        <begin position="235"/>
        <end position="256"/>
    </location>
</feature>
<evidence type="ECO:0000256" key="3">
    <source>
        <dbReference type="ARBA" id="ARBA00012438"/>
    </source>
</evidence>
<dbReference type="InterPro" id="IPR050736">
    <property type="entry name" value="Sensor_HK_Regulatory"/>
</dbReference>
<dbReference type="Pfam" id="PF02518">
    <property type="entry name" value="HATPase_c"/>
    <property type="match status" value="1"/>
</dbReference>
<dbReference type="Pfam" id="PF17158">
    <property type="entry name" value="MASE4"/>
    <property type="match status" value="1"/>
</dbReference>
<keyword evidence="5" id="KW-0808">Transferase</keyword>
<gene>
    <name evidence="10" type="ORF">V6R90_07945</name>
</gene>
<dbReference type="InterPro" id="IPR003594">
    <property type="entry name" value="HATPase_dom"/>
</dbReference>
<dbReference type="EMBL" id="JBEGDP010000006">
    <property type="protein sequence ID" value="MEQ7847209.1"/>
    <property type="molecule type" value="Genomic_DNA"/>
</dbReference>
<dbReference type="Gene3D" id="1.10.287.130">
    <property type="match status" value="1"/>
</dbReference>
<evidence type="ECO:0000256" key="7">
    <source>
        <dbReference type="ARBA" id="ARBA00023012"/>
    </source>
</evidence>
<feature type="domain" description="Histidine kinase" evidence="9">
    <location>
        <begin position="320"/>
        <end position="534"/>
    </location>
</feature>
<comment type="caution">
    <text evidence="10">The sequence shown here is derived from an EMBL/GenBank/DDBJ whole genome shotgun (WGS) entry which is preliminary data.</text>
</comment>
<evidence type="ECO:0000256" key="2">
    <source>
        <dbReference type="ARBA" id="ARBA00004236"/>
    </source>
</evidence>
<evidence type="ECO:0000256" key="5">
    <source>
        <dbReference type="ARBA" id="ARBA00022679"/>
    </source>
</evidence>
<dbReference type="SMART" id="SM00387">
    <property type="entry name" value="HATPase_c"/>
    <property type="match status" value="1"/>
</dbReference>
<feature type="transmembrane region" description="Helical" evidence="8">
    <location>
        <begin position="207"/>
        <end position="228"/>
    </location>
</feature>
<dbReference type="PRINTS" id="PR00344">
    <property type="entry name" value="BCTRLSENSOR"/>
</dbReference>
<dbReference type="EC" id="2.7.13.3" evidence="3"/>